<dbReference type="Proteomes" id="UP001497457">
    <property type="component" value="Chromosome 24b"/>
</dbReference>
<dbReference type="Gene3D" id="2.60.210.10">
    <property type="entry name" value="Apoptosis, Tumor Necrosis Factor Receptor Associated Protein 2, Chain A"/>
    <property type="match status" value="2"/>
</dbReference>
<dbReference type="PANTHER" id="PTHR26379">
    <property type="entry name" value="BTB/POZ AND MATH DOMAIN-CONTAINING PROTEIN 1"/>
    <property type="match status" value="1"/>
</dbReference>
<evidence type="ECO:0000256" key="2">
    <source>
        <dbReference type="ARBA" id="ARBA00010846"/>
    </source>
</evidence>
<evidence type="ECO:0000256" key="3">
    <source>
        <dbReference type="SAM" id="MobiDB-lite"/>
    </source>
</evidence>
<dbReference type="InterPro" id="IPR008974">
    <property type="entry name" value="TRAF-like"/>
</dbReference>
<dbReference type="Pfam" id="PF22486">
    <property type="entry name" value="MATH_2"/>
    <property type="match status" value="2"/>
</dbReference>
<dbReference type="InterPro" id="IPR045005">
    <property type="entry name" value="BPM1-6"/>
</dbReference>
<dbReference type="Pfam" id="PF00651">
    <property type="entry name" value="BTB"/>
    <property type="match status" value="1"/>
</dbReference>
<dbReference type="EMBL" id="OZ075134">
    <property type="protein sequence ID" value="CAL4991280.1"/>
    <property type="molecule type" value="Genomic_DNA"/>
</dbReference>
<evidence type="ECO:0000259" key="5">
    <source>
        <dbReference type="PROSITE" id="PS50144"/>
    </source>
</evidence>
<feature type="region of interest" description="Disordered" evidence="3">
    <location>
        <begin position="150"/>
        <end position="175"/>
    </location>
</feature>
<dbReference type="AlphaFoldDB" id="A0ABC9B472"/>
<feature type="domain" description="BTB" evidence="4">
    <location>
        <begin position="359"/>
        <end position="426"/>
    </location>
</feature>
<dbReference type="SUPFAM" id="SSF49599">
    <property type="entry name" value="TRAF domain-like"/>
    <property type="match status" value="2"/>
</dbReference>
<name>A0ABC9B472_9POAL</name>
<dbReference type="PANTHER" id="PTHR26379:SF483">
    <property type="entry name" value="OS11G0619800 PROTEIN"/>
    <property type="match status" value="1"/>
</dbReference>
<keyword evidence="7" id="KW-1185">Reference proteome</keyword>
<comment type="similarity">
    <text evidence="2">Belongs to the Tdpoz family.</text>
</comment>
<dbReference type="CDD" id="cd18280">
    <property type="entry name" value="BTB_POZ_BPM_plant"/>
    <property type="match status" value="1"/>
</dbReference>
<evidence type="ECO:0000259" key="4">
    <source>
        <dbReference type="PROSITE" id="PS50097"/>
    </source>
</evidence>
<dbReference type="PROSITE" id="PS50097">
    <property type="entry name" value="BTB"/>
    <property type="match status" value="1"/>
</dbReference>
<dbReference type="Pfam" id="PF24570">
    <property type="entry name" value="BACK_BPM_SPOP"/>
    <property type="match status" value="1"/>
</dbReference>
<dbReference type="Gene3D" id="1.25.40.420">
    <property type="match status" value="1"/>
</dbReference>
<dbReference type="CDD" id="cd00121">
    <property type="entry name" value="MATH"/>
    <property type="match status" value="2"/>
</dbReference>
<proteinExistence type="inferred from homology"/>
<dbReference type="InterPro" id="IPR002083">
    <property type="entry name" value="MATH/TRAF_dom"/>
</dbReference>
<accession>A0ABC9B472</accession>
<reference evidence="6 7" key="2">
    <citation type="submission" date="2024-10" db="EMBL/GenBank/DDBJ databases">
        <authorList>
            <person name="Ryan C."/>
        </authorList>
    </citation>
    <scope>NUCLEOTIDE SEQUENCE [LARGE SCALE GENOMIC DNA]</scope>
</reference>
<dbReference type="Gene3D" id="3.30.710.10">
    <property type="entry name" value="Potassium Channel Kv1.1, Chain A"/>
    <property type="match status" value="1"/>
</dbReference>
<feature type="domain" description="MATH" evidence="5">
    <location>
        <begin position="1"/>
        <end position="104"/>
    </location>
</feature>
<dbReference type="InterPro" id="IPR056423">
    <property type="entry name" value="BACK_BPM_SPOP"/>
</dbReference>
<feature type="domain" description="MATH" evidence="5">
    <location>
        <begin position="187"/>
        <end position="322"/>
    </location>
</feature>
<dbReference type="InterPro" id="IPR011333">
    <property type="entry name" value="SKP1/BTB/POZ_sf"/>
</dbReference>
<reference evidence="7" key="1">
    <citation type="submission" date="2024-06" db="EMBL/GenBank/DDBJ databases">
        <authorList>
            <person name="Ryan C."/>
        </authorList>
    </citation>
    <scope>NUCLEOTIDE SEQUENCE [LARGE SCALE GENOMIC DNA]</scope>
</reference>
<comment type="pathway">
    <text evidence="1">Protein modification; protein ubiquitination.</text>
</comment>
<evidence type="ECO:0000313" key="6">
    <source>
        <dbReference type="EMBL" id="CAL4991280.1"/>
    </source>
</evidence>
<dbReference type="InterPro" id="IPR000210">
    <property type="entry name" value="BTB/POZ_dom"/>
</dbReference>
<dbReference type="SMART" id="SM00225">
    <property type="entry name" value="BTB"/>
    <property type="match status" value="1"/>
</dbReference>
<evidence type="ECO:0000313" key="7">
    <source>
        <dbReference type="Proteomes" id="UP001497457"/>
    </source>
</evidence>
<organism evidence="6 7">
    <name type="scientific">Urochloa decumbens</name>
    <dbReference type="NCBI Taxonomy" id="240449"/>
    <lineage>
        <taxon>Eukaryota</taxon>
        <taxon>Viridiplantae</taxon>
        <taxon>Streptophyta</taxon>
        <taxon>Embryophyta</taxon>
        <taxon>Tracheophyta</taxon>
        <taxon>Spermatophyta</taxon>
        <taxon>Magnoliopsida</taxon>
        <taxon>Liliopsida</taxon>
        <taxon>Poales</taxon>
        <taxon>Poaceae</taxon>
        <taxon>PACMAD clade</taxon>
        <taxon>Panicoideae</taxon>
        <taxon>Panicodae</taxon>
        <taxon>Paniceae</taxon>
        <taxon>Melinidinae</taxon>
        <taxon>Urochloa</taxon>
    </lineage>
</organism>
<gene>
    <name evidence="6" type="ORF">URODEC1_LOCUS60594</name>
</gene>
<dbReference type="SUPFAM" id="SSF54695">
    <property type="entry name" value="POZ domain"/>
    <property type="match status" value="1"/>
</dbReference>
<evidence type="ECO:0000256" key="1">
    <source>
        <dbReference type="ARBA" id="ARBA00004906"/>
    </source>
</evidence>
<sequence length="540" mass="59313">MLGHGRSVDSDAFIIGGYSWRVKCYLSLDHPIEKGSYVDARLEFSLLDKASSGEPAGRSYTSQGQRHTFLNKNDKCGYERFIGKSELASSIYVKDDSLWIRCDVTVLMQTRTDPAAVDALAVPPSDLACHLGSLLDNKVGGDVTFKPGNKQRLEFPASMGNKSSSSAADAADDRSGSTSTIAAEASTGWHVLKVKGYTQSRGVLGPGKCIESSSFTVGVHSWCIKYYPDGFDRDSKEWISVYLALCRPESRDDAVKALFKISLLDQDGKPVVAHMFQSMEARILSVFGSSQLMGFRHFIKRYGVLERSSYLKDDSFSIGCEVTVINGVSRVAAKNQFVTVPPSDLNKELRVLLLEGQGADVTFEVEGEHFSAHRSILAARSSVFKAELFGPMQEKTGACVQVGDMEPKVFRAMLLFIYTDSLPAMGAGEKMAMAQHLLVAADRYDLKRLKLVCEDMLCNHINRRTAAAMLVLADLHGCHGLKEACFAFLSSREHVKATMATKDYEHLRSSCPLLHDELVASLAPDVFEGNKIKRSLSCFS</sequence>
<protein>
    <submittedName>
        <fullName evidence="6">Uncharacterized protein</fullName>
    </submittedName>
</protein>
<dbReference type="PROSITE" id="PS50144">
    <property type="entry name" value="MATH"/>
    <property type="match status" value="2"/>
</dbReference>